<reference evidence="1" key="1">
    <citation type="journal article" date="2022" name="Int. J. Mol. Sci.">
        <title>Draft Genome of Tanacetum Coccineum: Genomic Comparison of Closely Related Tanacetum-Family Plants.</title>
        <authorList>
            <person name="Yamashiro T."/>
            <person name="Shiraishi A."/>
            <person name="Nakayama K."/>
            <person name="Satake H."/>
        </authorList>
    </citation>
    <scope>NUCLEOTIDE SEQUENCE</scope>
</reference>
<dbReference type="Proteomes" id="UP001151760">
    <property type="component" value="Unassembled WGS sequence"/>
</dbReference>
<reference evidence="1" key="2">
    <citation type="submission" date="2022-01" db="EMBL/GenBank/DDBJ databases">
        <authorList>
            <person name="Yamashiro T."/>
            <person name="Shiraishi A."/>
            <person name="Satake H."/>
            <person name="Nakayama K."/>
        </authorList>
    </citation>
    <scope>NUCLEOTIDE SEQUENCE</scope>
</reference>
<accession>A0ABQ4YSK0</accession>
<name>A0ABQ4YSK0_9ASTR</name>
<evidence type="ECO:0000313" key="2">
    <source>
        <dbReference type="Proteomes" id="UP001151760"/>
    </source>
</evidence>
<keyword evidence="2" id="KW-1185">Reference proteome</keyword>
<comment type="caution">
    <text evidence="1">The sequence shown here is derived from an EMBL/GenBank/DDBJ whole genome shotgun (WGS) entry which is preliminary data.</text>
</comment>
<evidence type="ECO:0008006" key="3">
    <source>
        <dbReference type="Google" id="ProtNLM"/>
    </source>
</evidence>
<evidence type="ECO:0000313" key="1">
    <source>
        <dbReference type="EMBL" id="GJS80522.1"/>
    </source>
</evidence>
<sequence length="91" mass="9990">MSGDDTSKAIPISITEAEHSLSNLSSEHVATKNECKDGPFSNVLIAEMEADMHGIEIIKNVELEERKELGVGTYGTVYHEDGEVQMLPLRC</sequence>
<dbReference type="EMBL" id="BQNB010010677">
    <property type="protein sequence ID" value="GJS80522.1"/>
    <property type="molecule type" value="Genomic_DNA"/>
</dbReference>
<proteinExistence type="predicted"/>
<organism evidence="1 2">
    <name type="scientific">Tanacetum coccineum</name>
    <dbReference type="NCBI Taxonomy" id="301880"/>
    <lineage>
        <taxon>Eukaryota</taxon>
        <taxon>Viridiplantae</taxon>
        <taxon>Streptophyta</taxon>
        <taxon>Embryophyta</taxon>
        <taxon>Tracheophyta</taxon>
        <taxon>Spermatophyta</taxon>
        <taxon>Magnoliopsida</taxon>
        <taxon>eudicotyledons</taxon>
        <taxon>Gunneridae</taxon>
        <taxon>Pentapetalae</taxon>
        <taxon>asterids</taxon>
        <taxon>campanulids</taxon>
        <taxon>Asterales</taxon>
        <taxon>Asteraceae</taxon>
        <taxon>Asteroideae</taxon>
        <taxon>Anthemideae</taxon>
        <taxon>Anthemidinae</taxon>
        <taxon>Tanacetum</taxon>
    </lineage>
</organism>
<gene>
    <name evidence="1" type="ORF">Tco_0730403</name>
</gene>
<protein>
    <recommendedName>
        <fullName evidence="3">Protein kinase domain-containing protein</fullName>
    </recommendedName>
</protein>